<evidence type="ECO:0000256" key="10">
    <source>
        <dbReference type="RuleBase" id="RU003662"/>
    </source>
</evidence>
<reference evidence="11 12" key="1">
    <citation type="submission" date="2020-01" db="EMBL/GenBank/DDBJ databases">
        <authorList>
            <person name="Gulvik C.A."/>
            <person name="Batra D.G."/>
        </authorList>
    </citation>
    <scope>NUCLEOTIDE SEQUENCE [LARGE SCALE GENOMIC DNA]</scope>
    <source>
        <strain evidence="11 12">W9323</strain>
    </source>
</reference>
<dbReference type="RefSeq" id="WP_173221943.1">
    <property type="nucleotide sequence ID" value="NZ_CP048104.1"/>
</dbReference>
<dbReference type="GO" id="GO:0005829">
    <property type="term" value="C:cytosol"/>
    <property type="evidence" value="ECO:0007669"/>
    <property type="project" value="TreeGrafter"/>
</dbReference>
<evidence type="ECO:0000256" key="3">
    <source>
        <dbReference type="ARBA" id="ARBA00011270"/>
    </source>
</evidence>
<comment type="function">
    <text evidence="1 9">The alpha subunit is responsible for the aldol cleavage of indoleglycerol phosphate to indole and glyceraldehyde 3-phosphate.</text>
</comment>
<keyword evidence="6 9" id="KW-0057">Aromatic amino acid biosynthesis</keyword>
<dbReference type="KEGG" id="kpul:GXN76_07515"/>
<dbReference type="InterPro" id="IPR011060">
    <property type="entry name" value="RibuloseP-bd_barrel"/>
</dbReference>
<protein>
    <recommendedName>
        <fullName evidence="9">Tryptophan synthase alpha chain</fullName>
        <ecNumber evidence="9">4.2.1.20</ecNumber>
    </recommendedName>
</protein>
<gene>
    <name evidence="9" type="primary">trpA</name>
    <name evidence="11" type="ORF">GXN76_07515</name>
</gene>
<keyword evidence="5 9" id="KW-0822">Tryptophan biosynthesis</keyword>
<keyword evidence="7 9" id="KW-0456">Lyase</keyword>
<dbReference type="PANTHER" id="PTHR43406:SF1">
    <property type="entry name" value="TRYPTOPHAN SYNTHASE ALPHA CHAIN, CHLOROPLASTIC"/>
    <property type="match status" value="1"/>
</dbReference>
<organism evidence="11 12">
    <name type="scientific">Kroppenstedtia pulmonis</name>
    <dbReference type="NCBI Taxonomy" id="1380685"/>
    <lineage>
        <taxon>Bacteria</taxon>
        <taxon>Bacillati</taxon>
        <taxon>Bacillota</taxon>
        <taxon>Bacilli</taxon>
        <taxon>Bacillales</taxon>
        <taxon>Thermoactinomycetaceae</taxon>
        <taxon>Kroppenstedtia</taxon>
    </lineage>
</organism>
<evidence type="ECO:0000256" key="5">
    <source>
        <dbReference type="ARBA" id="ARBA00022822"/>
    </source>
</evidence>
<dbReference type="Pfam" id="PF00290">
    <property type="entry name" value="Trp_syntA"/>
    <property type="match status" value="1"/>
</dbReference>
<evidence type="ECO:0000256" key="7">
    <source>
        <dbReference type="ARBA" id="ARBA00023239"/>
    </source>
</evidence>
<comment type="similarity">
    <text evidence="9 10">Belongs to the TrpA family.</text>
</comment>
<dbReference type="CDD" id="cd04724">
    <property type="entry name" value="Tryptophan_synthase_alpha"/>
    <property type="match status" value="1"/>
</dbReference>
<dbReference type="InterPro" id="IPR002028">
    <property type="entry name" value="Trp_synthase_suA"/>
</dbReference>
<feature type="active site" description="Proton acceptor" evidence="9">
    <location>
        <position position="57"/>
    </location>
</feature>
<dbReference type="PANTHER" id="PTHR43406">
    <property type="entry name" value="TRYPTOPHAN SYNTHASE, ALPHA CHAIN"/>
    <property type="match status" value="1"/>
</dbReference>
<keyword evidence="12" id="KW-1185">Reference proteome</keyword>
<evidence type="ECO:0000256" key="8">
    <source>
        <dbReference type="ARBA" id="ARBA00049047"/>
    </source>
</evidence>
<sequence length="266" mass="29009">MNRIDRAFQTSTLPRLIPFIEAGDPDLETSLELIKVLEEEGACVIELGVPYADPLADGPVIQAASQRALAQGVGLRDVLHLAKRARSEGVEIPLVLFSYYNPIFRQGPNILVQQAKASGIDGFIVPDLPLEESDDLSRLVEKEGMYLIPLVAPTSKERIHRIVTQAKGFVYAVSSLGTTGVRQSFAQGIEEFLDTLRQMSPVPVAVGFGISNGRQVDHLSDYADAAVVGSALIQQIEKLGVSAKEEAWKDIRSFIRELKGNKKVST</sequence>
<evidence type="ECO:0000313" key="12">
    <source>
        <dbReference type="Proteomes" id="UP000503088"/>
    </source>
</evidence>
<dbReference type="EC" id="4.2.1.20" evidence="9"/>
<evidence type="ECO:0000256" key="9">
    <source>
        <dbReference type="HAMAP-Rule" id="MF_00131"/>
    </source>
</evidence>
<comment type="subunit">
    <text evidence="3 9">Tetramer of two alpha and two beta chains.</text>
</comment>
<proteinExistence type="inferred from homology"/>
<dbReference type="NCBIfam" id="TIGR00262">
    <property type="entry name" value="trpA"/>
    <property type="match status" value="1"/>
</dbReference>
<dbReference type="HAMAP" id="MF_00131">
    <property type="entry name" value="Trp_synth_alpha"/>
    <property type="match status" value="1"/>
</dbReference>
<dbReference type="Proteomes" id="UP000503088">
    <property type="component" value="Chromosome"/>
</dbReference>
<comment type="catalytic activity">
    <reaction evidence="8 9">
        <text>(1S,2R)-1-C-(indol-3-yl)glycerol 3-phosphate + L-serine = D-glyceraldehyde 3-phosphate + L-tryptophan + H2O</text>
        <dbReference type="Rhea" id="RHEA:10532"/>
        <dbReference type="ChEBI" id="CHEBI:15377"/>
        <dbReference type="ChEBI" id="CHEBI:33384"/>
        <dbReference type="ChEBI" id="CHEBI:57912"/>
        <dbReference type="ChEBI" id="CHEBI:58866"/>
        <dbReference type="ChEBI" id="CHEBI:59776"/>
        <dbReference type="EC" id="4.2.1.20"/>
    </reaction>
</comment>
<evidence type="ECO:0000256" key="2">
    <source>
        <dbReference type="ARBA" id="ARBA00004733"/>
    </source>
</evidence>
<evidence type="ECO:0000256" key="4">
    <source>
        <dbReference type="ARBA" id="ARBA00022605"/>
    </source>
</evidence>
<dbReference type="FunFam" id="3.20.20.70:FF:000037">
    <property type="entry name" value="Tryptophan synthase alpha chain"/>
    <property type="match status" value="1"/>
</dbReference>
<keyword evidence="4 9" id="KW-0028">Amino-acid biosynthesis</keyword>
<dbReference type="InterPro" id="IPR013785">
    <property type="entry name" value="Aldolase_TIM"/>
</dbReference>
<dbReference type="UniPathway" id="UPA00035">
    <property type="reaction ID" value="UER00044"/>
</dbReference>
<name>A0A7D4CMG3_9BACL</name>
<dbReference type="SUPFAM" id="SSF51366">
    <property type="entry name" value="Ribulose-phoshate binding barrel"/>
    <property type="match status" value="1"/>
</dbReference>
<dbReference type="Gene3D" id="3.20.20.70">
    <property type="entry name" value="Aldolase class I"/>
    <property type="match status" value="1"/>
</dbReference>
<evidence type="ECO:0000256" key="1">
    <source>
        <dbReference type="ARBA" id="ARBA00003365"/>
    </source>
</evidence>
<feature type="active site" description="Proton acceptor" evidence="9">
    <location>
        <position position="46"/>
    </location>
</feature>
<dbReference type="GO" id="GO:0004834">
    <property type="term" value="F:tryptophan synthase activity"/>
    <property type="evidence" value="ECO:0007669"/>
    <property type="project" value="UniProtKB-UniRule"/>
</dbReference>
<comment type="pathway">
    <text evidence="2 9">Amino-acid biosynthesis; L-tryptophan biosynthesis; L-tryptophan from chorismate: step 5/5.</text>
</comment>
<accession>A0A7D4CMG3</accession>
<evidence type="ECO:0000256" key="6">
    <source>
        <dbReference type="ARBA" id="ARBA00023141"/>
    </source>
</evidence>
<dbReference type="EMBL" id="CP048104">
    <property type="protein sequence ID" value="QKG84338.1"/>
    <property type="molecule type" value="Genomic_DNA"/>
</dbReference>
<evidence type="ECO:0000313" key="11">
    <source>
        <dbReference type="EMBL" id="QKG84338.1"/>
    </source>
</evidence>
<dbReference type="AlphaFoldDB" id="A0A7D4CMG3"/>